<evidence type="ECO:0000259" key="4">
    <source>
        <dbReference type="PROSITE" id="PS51444"/>
    </source>
</evidence>
<feature type="compositionally biased region" description="Acidic residues" evidence="2">
    <location>
        <begin position="15"/>
        <end position="24"/>
    </location>
</feature>
<dbReference type="InterPro" id="IPR019309">
    <property type="entry name" value="WASHC3"/>
</dbReference>
<dbReference type="GO" id="GO:0031267">
    <property type="term" value="F:small GTPase binding"/>
    <property type="evidence" value="ECO:0007669"/>
    <property type="project" value="InterPro"/>
</dbReference>
<feature type="compositionally biased region" description="Basic and acidic residues" evidence="2">
    <location>
        <begin position="784"/>
        <end position="794"/>
    </location>
</feature>
<dbReference type="GO" id="GO:0003779">
    <property type="term" value="F:actin binding"/>
    <property type="evidence" value="ECO:0007669"/>
    <property type="project" value="InterPro"/>
</dbReference>
<dbReference type="PANTHER" id="PTHR45725">
    <property type="entry name" value="FORMIN HOMOLOGY 2 FAMILY MEMBER"/>
    <property type="match status" value="1"/>
</dbReference>
<evidence type="ECO:0000259" key="3">
    <source>
        <dbReference type="PROSITE" id="PS51232"/>
    </source>
</evidence>
<feature type="compositionally biased region" description="Low complexity" evidence="2">
    <location>
        <begin position="1138"/>
        <end position="1159"/>
    </location>
</feature>
<feature type="coiled-coil region" evidence="1">
    <location>
        <begin position="407"/>
        <end position="448"/>
    </location>
</feature>
<dbReference type="Gene3D" id="1.25.10.10">
    <property type="entry name" value="Leucine-rich Repeat Variant"/>
    <property type="match status" value="1"/>
</dbReference>
<dbReference type="Gene3D" id="1.20.58.2220">
    <property type="entry name" value="Formin, FH2 domain"/>
    <property type="match status" value="1"/>
</dbReference>
<dbReference type="InterPro" id="IPR014768">
    <property type="entry name" value="GBD/FH3_dom"/>
</dbReference>
<dbReference type="SUPFAM" id="SSF101447">
    <property type="entry name" value="Formin homology 2 domain (FH2 domain)"/>
    <property type="match status" value="1"/>
</dbReference>
<dbReference type="EMBL" id="BEYU01000005">
    <property type="protein sequence ID" value="GBG24385.1"/>
    <property type="molecule type" value="Genomic_DNA"/>
</dbReference>
<reference evidence="5 6" key="1">
    <citation type="submission" date="2017-12" db="EMBL/GenBank/DDBJ databases">
        <title>Sequencing, de novo assembly and annotation of complete genome of a new Thraustochytrid species, strain FCC1311.</title>
        <authorList>
            <person name="Sedici K."/>
            <person name="Godart F."/>
            <person name="Aiese Cigliano R."/>
            <person name="Sanseverino W."/>
            <person name="Barakat M."/>
            <person name="Ortet P."/>
            <person name="Marechal E."/>
            <person name="Cagnac O."/>
            <person name="Amato A."/>
        </authorList>
    </citation>
    <scope>NUCLEOTIDE SEQUENCE [LARGE SCALE GENOMIC DNA]</scope>
</reference>
<gene>
    <name evidence="5" type="ORF">FCC1311_006032</name>
</gene>
<comment type="caution">
    <text evidence="5">The sequence shown here is derived from an EMBL/GenBank/DDBJ whole genome shotgun (WGS) entry which is preliminary data.</text>
</comment>
<feature type="coiled-coil region" evidence="1">
    <location>
        <begin position="1075"/>
        <end position="1109"/>
    </location>
</feature>
<feature type="domain" description="FH2" evidence="4">
    <location>
        <begin position="733"/>
        <end position="1154"/>
    </location>
</feature>
<evidence type="ECO:0000256" key="1">
    <source>
        <dbReference type="SAM" id="Coils"/>
    </source>
</evidence>
<dbReference type="PANTHER" id="PTHR45725:SF1">
    <property type="entry name" value="DISHEVELLED ASSOCIATED ACTIVATOR OF MORPHOGENESIS, ISOFORM D"/>
    <property type="match status" value="1"/>
</dbReference>
<keyword evidence="1" id="KW-0175">Coiled coil</keyword>
<dbReference type="InterPro" id="IPR010472">
    <property type="entry name" value="FH3_dom"/>
</dbReference>
<dbReference type="SMART" id="SM01140">
    <property type="entry name" value="Drf_GBD"/>
    <property type="match status" value="1"/>
</dbReference>
<dbReference type="InterPro" id="IPR051425">
    <property type="entry name" value="Formin_Homology"/>
</dbReference>
<dbReference type="PROSITE" id="PS51444">
    <property type="entry name" value="FH2"/>
    <property type="match status" value="1"/>
</dbReference>
<name>A0A2R5G1I3_9STRA</name>
<proteinExistence type="predicted"/>
<feature type="region of interest" description="Disordered" evidence="2">
    <location>
        <begin position="1"/>
        <end position="24"/>
    </location>
</feature>
<dbReference type="SMART" id="SM00498">
    <property type="entry name" value="FH2"/>
    <property type="match status" value="1"/>
</dbReference>
<protein>
    <submittedName>
        <fullName evidence="5">Formin-like protein 3</fullName>
    </submittedName>
</protein>
<feature type="region of interest" description="Disordered" evidence="2">
    <location>
        <begin position="1137"/>
        <end position="1159"/>
    </location>
</feature>
<dbReference type="Gene3D" id="1.10.238.150">
    <property type="entry name" value="Formin, FH3 diaphanous domain"/>
    <property type="match status" value="1"/>
</dbReference>
<dbReference type="GO" id="GO:0071203">
    <property type="term" value="C:WASH complex"/>
    <property type="evidence" value="ECO:0007669"/>
    <property type="project" value="InterPro"/>
</dbReference>
<dbReference type="AlphaFoldDB" id="A0A2R5G1I3"/>
<accession>A0A2R5G1I3</accession>
<dbReference type="SMART" id="SM01139">
    <property type="entry name" value="Drf_FH3"/>
    <property type="match status" value="1"/>
</dbReference>
<evidence type="ECO:0000256" key="2">
    <source>
        <dbReference type="SAM" id="MobiDB-lite"/>
    </source>
</evidence>
<dbReference type="Pfam" id="PF06367">
    <property type="entry name" value="Drf_FH3"/>
    <property type="match status" value="1"/>
</dbReference>
<evidence type="ECO:0000313" key="6">
    <source>
        <dbReference type="Proteomes" id="UP000241890"/>
    </source>
</evidence>
<sequence>MAPPPAGRADLAGSENEEERPTDEELDRMYRRLLDELGIPESKRGRMLAQPMHMKWKLLSKHQRYVRVQTSAYGGHSSALRSVEHLDKLLLAADKVRPEDVVDLRADMKEDAGWMQTFLELGGLHKLLRFMGIAGELRDPRIRLDLLESLWVLVRASPNVSGILAADANAVASIALCFSCDPGLPRLASVVLDIFSVLVERSAEGHDLVCSAFEVFRVERREDLRFSTLIRCLTCEHEAFDLAFKADVLRFINALVGHADVLQHRVALRADLAYLGIVRVLDDLDRALELFSDEEDPDGSRAALAQESITYRRSADADAAQVLEEAPNSGSWLTDPEVLFERVQYVAQSSGAGAHFMDILYALLVTPADAYLAPRIWSLLAEVCQKVVTGQVQELSCARIEELYLSRDDRFQELEKARAQIKQLEVNLEQAEAQTASWRAKADEARANAAAVAATAASTSAAATVSVGSTSSQAGNAVFEAVVDPKFEKYAKMRKAGLPEGAIANCMTKDGISAPEQQAFFGSADSANAPTSAPAVSTPNSSVQIDPKLVKYARMKQAGLPRGAIDNCMTRDGISSSQQAAFWGESGGAASGSDNAKITKPLDPELIKYDKMQKAGLPEGAIRNAMARDGLSAETQATFFEGSNASASAAPETDGKGSNGGKCTANAQMDPKFAKYAKMKQAKIPDGAIRNKMARDGLSAQDQDVFFGASGLSAATGIGAEAGVETPIVHVKEKAKVTPRKPMRALFWSKIPAERVEGSLWENLEEEQVDLSLDALEDNFGQPEVKKETPRREEDGDEEESKGSEKGRARRGSAIPGGKKKVVELLDPKRQQNVGIAFARLRISPEVLRNCIVNLDLKRLGGGADRVNMLTNILPSSDEARLVLDYDGDESMLGKIELLFRELGTISSLPQRIKAWTIQLRYKQQVAEAQEQTQMVLKACEEIEHSSALRQTLRVILALGNYLNGTSARGGAYGFKLDLLTKIENLKAADHKTTLLQFIVREIASKKHPVMLKLTKDLQHVADASRISVNALATTCRNLCSDLNFVEGLLERIRGDKSGGEGSDSVFCEKMGTFVEGARRSRDSLQTVVTKLEQRYAALLQTYAVDEEELKSDSERFFSIFNSFLQAFAREQASLAKATTSRRPSAAASVSVGARASRS</sequence>
<dbReference type="GO" id="GO:0030036">
    <property type="term" value="P:actin cytoskeleton organization"/>
    <property type="evidence" value="ECO:0007669"/>
    <property type="project" value="InterPro"/>
</dbReference>
<dbReference type="SUPFAM" id="SSF48371">
    <property type="entry name" value="ARM repeat"/>
    <property type="match status" value="1"/>
</dbReference>
<dbReference type="InterPro" id="IPR015425">
    <property type="entry name" value="FH2_Formin"/>
</dbReference>
<dbReference type="PROSITE" id="PS51232">
    <property type="entry name" value="GBD_FH3"/>
    <property type="match status" value="1"/>
</dbReference>
<dbReference type="InterPro" id="IPR010473">
    <property type="entry name" value="GTPase-bd"/>
</dbReference>
<dbReference type="InterPro" id="IPR042201">
    <property type="entry name" value="FH2_Formin_sf"/>
</dbReference>
<dbReference type="InterPro" id="IPR016024">
    <property type="entry name" value="ARM-type_fold"/>
</dbReference>
<evidence type="ECO:0000313" key="5">
    <source>
        <dbReference type="EMBL" id="GBG24385.1"/>
    </source>
</evidence>
<organism evidence="5 6">
    <name type="scientific">Hondaea fermentalgiana</name>
    <dbReference type="NCBI Taxonomy" id="2315210"/>
    <lineage>
        <taxon>Eukaryota</taxon>
        <taxon>Sar</taxon>
        <taxon>Stramenopiles</taxon>
        <taxon>Bigyra</taxon>
        <taxon>Labyrinthulomycetes</taxon>
        <taxon>Thraustochytrida</taxon>
        <taxon>Thraustochytriidae</taxon>
        <taxon>Hondaea</taxon>
    </lineage>
</organism>
<dbReference type="InParanoid" id="A0A2R5G1I3"/>
<dbReference type="OrthoDB" id="1668162at2759"/>
<dbReference type="Proteomes" id="UP000241890">
    <property type="component" value="Unassembled WGS sequence"/>
</dbReference>
<feature type="region of interest" description="Disordered" evidence="2">
    <location>
        <begin position="775"/>
        <end position="815"/>
    </location>
</feature>
<keyword evidence="6" id="KW-1185">Reference proteome</keyword>
<feature type="domain" description="GBD/FH3" evidence="3">
    <location>
        <begin position="18"/>
        <end position="395"/>
    </location>
</feature>
<dbReference type="Pfam" id="PF10152">
    <property type="entry name" value="CCDC53"/>
    <property type="match status" value="2"/>
</dbReference>
<dbReference type="Pfam" id="PF02181">
    <property type="entry name" value="FH2"/>
    <property type="match status" value="1"/>
</dbReference>
<feature type="region of interest" description="Disordered" evidence="2">
    <location>
        <begin position="643"/>
        <end position="662"/>
    </location>
</feature>
<dbReference type="InterPro" id="IPR011989">
    <property type="entry name" value="ARM-like"/>
</dbReference>